<dbReference type="RefSeq" id="XP_045952181.1">
    <property type="nucleotide sequence ID" value="XM_046104236.1"/>
</dbReference>
<accession>A0A9P8UCD9</accession>
<organism evidence="1 2">
    <name type="scientific">Truncatella angustata</name>
    <dbReference type="NCBI Taxonomy" id="152316"/>
    <lineage>
        <taxon>Eukaryota</taxon>
        <taxon>Fungi</taxon>
        <taxon>Dikarya</taxon>
        <taxon>Ascomycota</taxon>
        <taxon>Pezizomycotina</taxon>
        <taxon>Sordariomycetes</taxon>
        <taxon>Xylariomycetidae</taxon>
        <taxon>Amphisphaeriales</taxon>
        <taxon>Sporocadaceae</taxon>
        <taxon>Truncatella</taxon>
    </lineage>
</organism>
<protein>
    <submittedName>
        <fullName evidence="1">Uncharacterized protein</fullName>
    </submittedName>
</protein>
<gene>
    <name evidence="1" type="ORF">BKA67DRAFT_586074</name>
</gene>
<sequence length="74" mass="8198">MWRSICTLLCGGLAPCCWRSICILIVAVLYPSAFPRPCGMLTVSRSDSSTPLCSPSSLFKARAFLSWLWNSRIV</sequence>
<evidence type="ECO:0000313" key="2">
    <source>
        <dbReference type="Proteomes" id="UP000758603"/>
    </source>
</evidence>
<comment type="caution">
    <text evidence="1">The sequence shown here is derived from an EMBL/GenBank/DDBJ whole genome shotgun (WGS) entry which is preliminary data.</text>
</comment>
<name>A0A9P8UCD9_9PEZI</name>
<dbReference type="AlphaFoldDB" id="A0A9P8UCD9"/>
<keyword evidence="2" id="KW-1185">Reference proteome</keyword>
<reference evidence="1" key="1">
    <citation type="journal article" date="2021" name="Nat. Commun.">
        <title>Genetic determinants of endophytism in the Arabidopsis root mycobiome.</title>
        <authorList>
            <person name="Mesny F."/>
            <person name="Miyauchi S."/>
            <person name="Thiergart T."/>
            <person name="Pickel B."/>
            <person name="Atanasova L."/>
            <person name="Karlsson M."/>
            <person name="Huettel B."/>
            <person name="Barry K.W."/>
            <person name="Haridas S."/>
            <person name="Chen C."/>
            <person name="Bauer D."/>
            <person name="Andreopoulos W."/>
            <person name="Pangilinan J."/>
            <person name="LaButti K."/>
            <person name="Riley R."/>
            <person name="Lipzen A."/>
            <person name="Clum A."/>
            <person name="Drula E."/>
            <person name="Henrissat B."/>
            <person name="Kohler A."/>
            <person name="Grigoriev I.V."/>
            <person name="Martin F.M."/>
            <person name="Hacquard S."/>
        </authorList>
    </citation>
    <scope>NUCLEOTIDE SEQUENCE</scope>
    <source>
        <strain evidence="1">MPI-SDFR-AT-0073</strain>
    </source>
</reference>
<proteinExistence type="predicted"/>
<dbReference type="GeneID" id="70133127"/>
<dbReference type="EMBL" id="JAGPXC010000011">
    <property type="protein sequence ID" value="KAH6645667.1"/>
    <property type="molecule type" value="Genomic_DNA"/>
</dbReference>
<dbReference type="Proteomes" id="UP000758603">
    <property type="component" value="Unassembled WGS sequence"/>
</dbReference>
<evidence type="ECO:0000313" key="1">
    <source>
        <dbReference type="EMBL" id="KAH6645667.1"/>
    </source>
</evidence>